<organism evidence="9 10">
    <name type="scientific">Candidatus Uhrbacteria bacterium RIFCSPLOWO2_01_FULL_47_24</name>
    <dbReference type="NCBI Taxonomy" id="1802401"/>
    <lineage>
        <taxon>Bacteria</taxon>
        <taxon>Candidatus Uhriibacteriota</taxon>
    </lineage>
</organism>
<dbReference type="GO" id="GO:0009381">
    <property type="term" value="F:excinuclease ABC activity"/>
    <property type="evidence" value="ECO:0007669"/>
    <property type="project" value="InterPro"/>
</dbReference>
<proteinExistence type="predicted"/>
<dbReference type="InterPro" id="IPR001162">
    <property type="entry name" value="UvrC_RNase_H_dom"/>
</dbReference>
<dbReference type="STRING" id="1802401.A3B21_00715"/>
<dbReference type="Pfam" id="PF08459">
    <property type="entry name" value="UvrC_RNaseH_dom"/>
    <property type="match status" value="1"/>
</dbReference>
<dbReference type="CDD" id="cd10434">
    <property type="entry name" value="GIY-YIG_UvrC_Cho"/>
    <property type="match status" value="1"/>
</dbReference>
<dbReference type="GO" id="GO:0006289">
    <property type="term" value="P:nucleotide-excision repair"/>
    <property type="evidence" value="ECO:0007669"/>
    <property type="project" value="InterPro"/>
</dbReference>
<dbReference type="InterPro" id="IPR038476">
    <property type="entry name" value="UvrC_RNase_H_dom_sf"/>
</dbReference>
<keyword evidence="2" id="KW-0227">DNA damage</keyword>
<evidence type="ECO:0000259" key="7">
    <source>
        <dbReference type="PROSITE" id="PS50164"/>
    </source>
</evidence>
<evidence type="ECO:0000256" key="6">
    <source>
        <dbReference type="SAM" id="MobiDB-lite"/>
    </source>
</evidence>
<evidence type="ECO:0000259" key="8">
    <source>
        <dbReference type="PROSITE" id="PS50165"/>
    </source>
</evidence>
<accession>A0A1F7UQB4</accession>
<dbReference type="GO" id="GO:0009380">
    <property type="term" value="C:excinuclease repair complex"/>
    <property type="evidence" value="ECO:0007669"/>
    <property type="project" value="TreeGrafter"/>
</dbReference>
<feature type="domain" description="GIY-YIG" evidence="7">
    <location>
        <begin position="34"/>
        <end position="123"/>
    </location>
</feature>
<evidence type="ECO:0000313" key="9">
    <source>
        <dbReference type="EMBL" id="OGL79898.1"/>
    </source>
</evidence>
<dbReference type="SUPFAM" id="SSF82771">
    <property type="entry name" value="GIY-YIG endonuclease"/>
    <property type="match status" value="1"/>
</dbReference>
<dbReference type="Gene3D" id="3.40.1440.10">
    <property type="entry name" value="GIY-YIG endonuclease"/>
    <property type="match status" value="1"/>
</dbReference>
<dbReference type="PROSITE" id="PS50164">
    <property type="entry name" value="GIY_YIG"/>
    <property type="match status" value="1"/>
</dbReference>
<dbReference type="SMART" id="SM00465">
    <property type="entry name" value="GIYc"/>
    <property type="match status" value="1"/>
</dbReference>
<protein>
    <recommendedName>
        <fullName evidence="11">Excinuclease ABC subunit C</fullName>
    </recommendedName>
</protein>
<evidence type="ECO:0000256" key="4">
    <source>
        <dbReference type="ARBA" id="ARBA00022881"/>
    </source>
</evidence>
<comment type="caution">
    <text evidence="9">The sequence shown here is derived from an EMBL/GenBank/DDBJ whole genome shotgun (WGS) entry which is preliminary data.</text>
</comment>
<keyword evidence="3" id="KW-0228">DNA excision</keyword>
<gene>
    <name evidence="9" type="ORF">A3B21_00715</name>
</gene>
<dbReference type="InterPro" id="IPR047296">
    <property type="entry name" value="GIY-YIG_UvrC_Cho"/>
</dbReference>
<dbReference type="AlphaFoldDB" id="A0A1F7UQB4"/>
<dbReference type="PANTHER" id="PTHR30562:SF1">
    <property type="entry name" value="UVRABC SYSTEM PROTEIN C"/>
    <property type="match status" value="1"/>
</dbReference>
<evidence type="ECO:0008006" key="11">
    <source>
        <dbReference type="Google" id="ProtNLM"/>
    </source>
</evidence>
<dbReference type="PANTHER" id="PTHR30562">
    <property type="entry name" value="UVRC/OXIDOREDUCTASE"/>
    <property type="match status" value="1"/>
</dbReference>
<reference evidence="9 10" key="1">
    <citation type="journal article" date="2016" name="Nat. Commun.">
        <title>Thousands of microbial genomes shed light on interconnected biogeochemical processes in an aquifer system.</title>
        <authorList>
            <person name="Anantharaman K."/>
            <person name="Brown C.T."/>
            <person name="Hug L.A."/>
            <person name="Sharon I."/>
            <person name="Castelle C.J."/>
            <person name="Probst A.J."/>
            <person name="Thomas B.C."/>
            <person name="Singh A."/>
            <person name="Wilkins M.J."/>
            <person name="Karaoz U."/>
            <person name="Brodie E.L."/>
            <person name="Williams K.H."/>
            <person name="Hubbard S.S."/>
            <person name="Banfield J.F."/>
        </authorList>
    </citation>
    <scope>NUCLEOTIDE SEQUENCE [LARGE SCALE GENOMIC DNA]</scope>
</reference>
<dbReference type="InterPro" id="IPR035901">
    <property type="entry name" value="GIY-YIG_endonuc_sf"/>
</dbReference>
<evidence type="ECO:0000313" key="10">
    <source>
        <dbReference type="Proteomes" id="UP000176897"/>
    </source>
</evidence>
<name>A0A1F7UQB4_9BACT</name>
<dbReference type="Proteomes" id="UP000176897">
    <property type="component" value="Unassembled WGS sequence"/>
</dbReference>
<keyword evidence="1" id="KW-0963">Cytoplasm</keyword>
<dbReference type="Pfam" id="PF01541">
    <property type="entry name" value="GIY-YIG"/>
    <property type="match status" value="1"/>
</dbReference>
<evidence type="ECO:0000256" key="1">
    <source>
        <dbReference type="ARBA" id="ARBA00022490"/>
    </source>
</evidence>
<dbReference type="Gene3D" id="3.30.420.340">
    <property type="entry name" value="UvrC, RNAse H endonuclease domain"/>
    <property type="match status" value="1"/>
</dbReference>
<feature type="domain" description="UvrC family homology region profile" evidence="8">
    <location>
        <begin position="339"/>
        <end position="436"/>
    </location>
</feature>
<dbReference type="EMBL" id="MGEJ01000022">
    <property type="protein sequence ID" value="OGL79898.1"/>
    <property type="molecule type" value="Genomic_DNA"/>
</dbReference>
<dbReference type="InterPro" id="IPR036876">
    <property type="entry name" value="UVR_dom_sf"/>
</dbReference>
<feature type="region of interest" description="Disordered" evidence="6">
    <location>
        <begin position="10"/>
        <end position="31"/>
    </location>
</feature>
<dbReference type="FunFam" id="3.40.1440.10:FF:000001">
    <property type="entry name" value="UvrABC system protein C"/>
    <property type="match status" value="1"/>
</dbReference>
<dbReference type="SUPFAM" id="SSF46600">
    <property type="entry name" value="C-terminal UvrC-binding domain of UvrB"/>
    <property type="match status" value="1"/>
</dbReference>
<dbReference type="InterPro" id="IPR000305">
    <property type="entry name" value="GIY-YIG_endonuc"/>
</dbReference>
<dbReference type="PROSITE" id="PS50165">
    <property type="entry name" value="UVRC"/>
    <property type="match status" value="1"/>
</dbReference>
<evidence type="ECO:0000256" key="5">
    <source>
        <dbReference type="ARBA" id="ARBA00023204"/>
    </source>
</evidence>
<evidence type="ECO:0000256" key="2">
    <source>
        <dbReference type="ARBA" id="ARBA00022763"/>
    </source>
</evidence>
<sequence length="519" mass="59897">MSIPKIIKIKRRTPSPGLRPPSPLGRGEGEGLPTKSGVYLFRDKKGKVIYIGKATNLKSRVTSYWKGTDKSHSAIRANRRMGRTIEEMIDEVWQVDYQVTDSVIEALILEANLIKKYQPRYNVREKDDKSFLYVLITKEHWPKVMLTRGNELKLQKNQRGQFDAAAHNRPQIFLRIFGPYTSASAIRAALDLMRKWFPWSTCKPLHTTSYILHPRPCFDYHIGRCPGVCIGAVTRKEYMKNIRNVILMLEGKKARVIKNVKLKMQNEAKLENFEEAEALKRKLFALEHIRDVAVLTRDTLIPERSEAKSKGQRPAQAINVFGRIEGYDISNLPAGKAGISGTSAVGSMVVFEDGEPKKSEYRKFRIKTVPGINDVAMMREILQRRFRRIRNHELGIRELRNHDSLFQIHNSQIWKIPDLLVIDGGWGQVNAAQEVIDDMRKLSFRGSRKLSFPNIPIIGIAKGFKRKQDRPIFEKNNPELARIVENYKDLLLRVRDEAHRFAVSYHRKLRSRNNNPLLR</sequence>
<keyword evidence="4" id="KW-0267">Excision nuclease</keyword>
<evidence type="ECO:0000256" key="3">
    <source>
        <dbReference type="ARBA" id="ARBA00022769"/>
    </source>
</evidence>
<keyword evidence="5" id="KW-0234">DNA repair</keyword>
<dbReference type="InterPro" id="IPR050066">
    <property type="entry name" value="UvrABC_protein_C"/>
</dbReference>